<dbReference type="PANTHER" id="PTHR32432">
    <property type="entry name" value="CELL DIVISION PROTEIN FTSA-RELATED"/>
    <property type="match status" value="1"/>
</dbReference>
<sequence>MFLRKPSGVGISLHAGQIEIAHTQGRGEKALKQMRVERIPFLPDEYENGRIHHVNQFAGKVNQVFENLGLPRRKVTIALPSSVTFLRTLRMPRMKKHKLREVIQFQIGKEIHLPFANPVFDFDFLPPSLDVAKEGGDNDSRHGQPGSREDEVPVLLVAAPGEVVNGLRHAFEQANVELGVMEVKGLSILRALKAMGRKLAGNLVIMEFGMDRIEAHFYQTGALVFSRTLELVPERYIASAAAAEPDLPADGTKPQKDRTDETPHTNAWMLLEKLGLEDRFENMVLELSYQVERFMNFFQHTFHQANEQPVRNLWLTGQVPFPGRLLKSMSERLGMINIQFVHLQGFSPRTSASRTEEQGKEALFSLSAAGTALKGVVRDGN</sequence>
<evidence type="ECO:0000313" key="2">
    <source>
        <dbReference type="EMBL" id="OUM87218.1"/>
    </source>
</evidence>
<dbReference type="InterPro" id="IPR005883">
    <property type="entry name" value="PilM"/>
</dbReference>
<organism evidence="2 3">
    <name type="scientific">Bacillus thermozeamaize</name>
    <dbReference type="NCBI Taxonomy" id="230954"/>
    <lineage>
        <taxon>Bacteria</taxon>
        <taxon>Bacillati</taxon>
        <taxon>Bacillota</taxon>
        <taxon>Bacilli</taxon>
        <taxon>Bacillales</taxon>
        <taxon>Bacillaceae</taxon>
        <taxon>Bacillus</taxon>
    </lineage>
</organism>
<gene>
    <name evidence="2" type="ORF">BAA01_09115</name>
</gene>
<comment type="caution">
    <text evidence="2">The sequence shown here is derived from an EMBL/GenBank/DDBJ whole genome shotgun (WGS) entry which is preliminary data.</text>
</comment>
<dbReference type="EMBL" id="LZRT01000079">
    <property type="protein sequence ID" value="OUM87218.1"/>
    <property type="molecule type" value="Genomic_DNA"/>
</dbReference>
<feature type="region of interest" description="Disordered" evidence="1">
    <location>
        <begin position="243"/>
        <end position="264"/>
    </location>
</feature>
<dbReference type="Proteomes" id="UP000196475">
    <property type="component" value="Unassembled WGS sequence"/>
</dbReference>
<proteinExistence type="predicted"/>
<dbReference type="Gene3D" id="3.30.420.40">
    <property type="match status" value="2"/>
</dbReference>
<dbReference type="InterPro" id="IPR050696">
    <property type="entry name" value="FtsA/MreB"/>
</dbReference>
<evidence type="ECO:0000256" key="1">
    <source>
        <dbReference type="SAM" id="MobiDB-lite"/>
    </source>
</evidence>
<dbReference type="AlphaFoldDB" id="A0A1Y3PQ00"/>
<accession>A0A1Y3PQ00</accession>
<protein>
    <recommendedName>
        <fullName evidence="4">Pilus assembly protein PilM</fullName>
    </recommendedName>
</protein>
<feature type="compositionally biased region" description="Basic and acidic residues" evidence="1">
    <location>
        <begin position="253"/>
        <end position="263"/>
    </location>
</feature>
<evidence type="ECO:0008006" key="4">
    <source>
        <dbReference type="Google" id="ProtNLM"/>
    </source>
</evidence>
<name>A0A1Y3PQ00_9BACI</name>
<reference evidence="3" key="1">
    <citation type="submission" date="2016-06" db="EMBL/GenBank/DDBJ databases">
        <authorList>
            <person name="Nascimento L."/>
            <person name="Pereira R.V."/>
            <person name="Martins L.F."/>
            <person name="Quaggio R.B."/>
            <person name="Silva A.M."/>
            <person name="Setubal J.C."/>
        </authorList>
    </citation>
    <scope>NUCLEOTIDE SEQUENCE [LARGE SCALE GENOMIC DNA]</scope>
</reference>
<dbReference type="Pfam" id="PF11104">
    <property type="entry name" value="PilM_2"/>
    <property type="match status" value="1"/>
</dbReference>
<dbReference type="PANTHER" id="PTHR32432:SF3">
    <property type="entry name" value="ETHANOLAMINE UTILIZATION PROTEIN EUTJ"/>
    <property type="match status" value="1"/>
</dbReference>
<dbReference type="Gene3D" id="3.30.1490.300">
    <property type="match status" value="1"/>
</dbReference>
<evidence type="ECO:0000313" key="3">
    <source>
        <dbReference type="Proteomes" id="UP000196475"/>
    </source>
</evidence>